<evidence type="ECO:0000313" key="1">
    <source>
        <dbReference type="EMBL" id="BAS28859.1"/>
    </source>
</evidence>
<protein>
    <submittedName>
        <fullName evidence="1">Uncharacterized protein</fullName>
    </submittedName>
</protein>
<keyword evidence="2" id="KW-1185">Reference proteome</keyword>
<dbReference type="Gene3D" id="3.30.360.10">
    <property type="entry name" value="Dihydrodipicolinate Reductase, domain 2"/>
    <property type="match status" value="1"/>
</dbReference>
<name>A0A0K2SPV3_LIMPI</name>
<organism evidence="1 2">
    <name type="scientific">Limnochorda pilosa</name>
    <dbReference type="NCBI Taxonomy" id="1555112"/>
    <lineage>
        <taxon>Bacteria</taxon>
        <taxon>Bacillati</taxon>
        <taxon>Bacillota</taxon>
        <taxon>Limnochordia</taxon>
        <taxon>Limnochordales</taxon>
        <taxon>Limnochordaceae</taxon>
        <taxon>Limnochorda</taxon>
    </lineage>
</organism>
<sequence>MTAALASLLRPLGVEDVAWVHVRCTQGWCTARLAWGDHPRPSVELTGAAGSLRLDETGTLWLHTPDLLPGEAAELKLPARPPDPGAGLDAALAALRRGDRRALRELAAGLRVTVAAYRSAATGEAVDVASIGA</sequence>
<evidence type="ECO:0000313" key="2">
    <source>
        <dbReference type="Proteomes" id="UP000065807"/>
    </source>
</evidence>
<reference evidence="2" key="1">
    <citation type="submission" date="2015-07" db="EMBL/GenBank/DDBJ databases">
        <title>Complete genome sequence and phylogenetic analysis of Limnochorda pilosa.</title>
        <authorList>
            <person name="Watanabe M."/>
            <person name="Kojima H."/>
            <person name="Fukui M."/>
        </authorList>
    </citation>
    <scope>NUCLEOTIDE SEQUENCE [LARGE SCALE GENOMIC DNA]</scope>
    <source>
        <strain evidence="2">HC45</strain>
    </source>
</reference>
<gene>
    <name evidence="1" type="ORF">LIP_3030</name>
</gene>
<reference evidence="2" key="2">
    <citation type="journal article" date="2016" name="Int. J. Syst. Evol. Microbiol.">
        <title>Complete genome sequence and cell structure of Limnochorda pilosa, a Gram-negative spore-former within the phylum Firmicutes.</title>
        <authorList>
            <person name="Watanabe M."/>
            <person name="Kojima H."/>
            <person name="Fukui M."/>
        </authorList>
    </citation>
    <scope>NUCLEOTIDE SEQUENCE [LARGE SCALE GENOMIC DNA]</scope>
    <source>
        <strain evidence="2">HC45</strain>
    </source>
</reference>
<dbReference type="KEGG" id="lpil:LIP_3030"/>
<proteinExistence type="predicted"/>
<dbReference type="AlphaFoldDB" id="A0A0K2SPV3"/>
<accession>A0A0K2SPV3</accession>
<dbReference type="STRING" id="1555112.LIP_3030"/>
<dbReference type="RefSeq" id="WP_068139820.1">
    <property type="nucleotide sequence ID" value="NZ_AP014924.1"/>
</dbReference>
<dbReference type="EMBL" id="AP014924">
    <property type="protein sequence ID" value="BAS28859.1"/>
    <property type="molecule type" value="Genomic_DNA"/>
</dbReference>
<dbReference type="Proteomes" id="UP000065807">
    <property type="component" value="Chromosome"/>
</dbReference>